<evidence type="ECO:0000313" key="4">
    <source>
        <dbReference type="EMBL" id="UOO92564.1"/>
    </source>
</evidence>
<evidence type="ECO:0000313" key="5">
    <source>
        <dbReference type="Proteomes" id="UP000832034"/>
    </source>
</evidence>
<gene>
    <name evidence="4" type="ORF">LVJ81_00500</name>
</gene>
<dbReference type="Gene3D" id="3.40.50.150">
    <property type="entry name" value="Vaccinia Virus protein VP39"/>
    <property type="match status" value="1"/>
</dbReference>
<dbReference type="CDD" id="cd02440">
    <property type="entry name" value="AdoMet_MTases"/>
    <property type="match status" value="1"/>
</dbReference>
<dbReference type="InterPro" id="IPR000682">
    <property type="entry name" value="PCMT"/>
</dbReference>
<dbReference type="Pfam" id="PF01135">
    <property type="entry name" value="PCMT"/>
    <property type="match status" value="1"/>
</dbReference>
<sequence length="217" mass="23903">MDFAHARYNMVEQQIRPWDILNFELLDVLSEIPREYFVLPEHQALAYVDESLPLINGQFMPEPRIIAKMVQALDIQKTERVLDIGTGSGYAAAILAGLADSVLSLDTDIKQLEFARDALLKAQVQNVQLDMRDGLTDISNLGQFDIIYVGGSIESIPAELFNALNDKGRLVAVVGTGSLMFATLVTRQGNSFQQVALFETATPALTVAQAAKPVFEF</sequence>
<evidence type="ECO:0000256" key="3">
    <source>
        <dbReference type="ARBA" id="ARBA00030757"/>
    </source>
</evidence>
<keyword evidence="5" id="KW-1185">Reference proteome</keyword>
<proteinExistence type="inferred from homology"/>
<name>A0ABY4EAX2_VITST</name>
<organism evidence="4 5">
    <name type="scientific">Vitreoscilla stercoraria</name>
    <dbReference type="NCBI Taxonomy" id="61"/>
    <lineage>
        <taxon>Bacteria</taxon>
        <taxon>Pseudomonadati</taxon>
        <taxon>Pseudomonadota</taxon>
        <taxon>Betaproteobacteria</taxon>
        <taxon>Neisseriales</taxon>
        <taxon>Neisseriaceae</taxon>
        <taxon>Vitreoscilla</taxon>
    </lineage>
</organism>
<comment type="similarity">
    <text evidence="1">Belongs to the methyltransferase superfamily. L-isoaspartyl/D-aspartyl protein methyltransferase family.</text>
</comment>
<accession>A0ABY4EAX2</accession>
<dbReference type="PANTHER" id="PTHR11579">
    <property type="entry name" value="PROTEIN-L-ISOASPARTATE O-METHYLTRANSFERASE"/>
    <property type="match status" value="1"/>
</dbReference>
<dbReference type="EMBL" id="CP091512">
    <property type="protein sequence ID" value="UOO92564.1"/>
    <property type="molecule type" value="Genomic_DNA"/>
</dbReference>
<dbReference type="InterPro" id="IPR029063">
    <property type="entry name" value="SAM-dependent_MTases_sf"/>
</dbReference>
<reference evidence="4" key="2">
    <citation type="journal article" date="2022" name="Res Sq">
        <title>Evolution of multicellular longitudinally dividing oral cavity symbionts (Neisseriaceae).</title>
        <authorList>
            <person name="Nyongesa S."/>
            <person name="Weber P."/>
            <person name="Bernet E."/>
            <person name="Pullido F."/>
            <person name="Nieckarz M."/>
            <person name="Delaby M."/>
            <person name="Nieves C."/>
            <person name="Viehboeck T."/>
            <person name="Krause N."/>
            <person name="Rivera-Millot A."/>
            <person name="Nakamura A."/>
            <person name="Vischer N."/>
            <person name="VanNieuwenhze M."/>
            <person name="Brun Y."/>
            <person name="Cava F."/>
            <person name="Bulgheresi S."/>
            <person name="Veyrier F."/>
        </authorList>
    </citation>
    <scope>NUCLEOTIDE SEQUENCE</scope>
    <source>
        <strain evidence="4">SAG 1488-6</strain>
    </source>
</reference>
<evidence type="ECO:0000256" key="2">
    <source>
        <dbReference type="ARBA" id="ARBA00013346"/>
    </source>
</evidence>
<dbReference type="RefSeq" id="WP_019957906.1">
    <property type="nucleotide sequence ID" value="NZ_CP091512.1"/>
</dbReference>
<evidence type="ECO:0000256" key="1">
    <source>
        <dbReference type="ARBA" id="ARBA00005369"/>
    </source>
</evidence>
<reference evidence="4" key="1">
    <citation type="submission" date="2021-12" db="EMBL/GenBank/DDBJ databases">
        <authorList>
            <person name="Veyrier F.J."/>
        </authorList>
    </citation>
    <scope>NUCLEOTIDE SEQUENCE</scope>
    <source>
        <strain evidence="4">SAG 1488-6</strain>
    </source>
</reference>
<dbReference type="PANTHER" id="PTHR11579:SF18">
    <property type="entry name" value="PROTEIN-L-ISOASPARTATE O-METHYLTRANSFERASE"/>
    <property type="match status" value="1"/>
</dbReference>
<protein>
    <recommendedName>
        <fullName evidence="2">Protein-L-isoaspartate O-methyltransferase</fullName>
    </recommendedName>
    <alternativeName>
        <fullName evidence="3">Protein L-isoaspartyl methyltransferase</fullName>
    </alternativeName>
</protein>
<dbReference type="SUPFAM" id="SSF53335">
    <property type="entry name" value="S-adenosyl-L-methionine-dependent methyltransferases"/>
    <property type="match status" value="1"/>
</dbReference>
<dbReference type="Proteomes" id="UP000832034">
    <property type="component" value="Chromosome"/>
</dbReference>